<reference evidence="1 2" key="1">
    <citation type="submission" date="2020-09" db="EMBL/GenBank/DDBJ databases">
        <title>De no assembly of potato wild relative species, Solanum commersonii.</title>
        <authorList>
            <person name="Cho K."/>
        </authorList>
    </citation>
    <scope>NUCLEOTIDE SEQUENCE [LARGE SCALE GENOMIC DNA]</scope>
    <source>
        <strain evidence="1">LZ3.2</strain>
        <tissue evidence="1">Leaf</tissue>
    </source>
</reference>
<protein>
    <submittedName>
        <fullName evidence="1">Uncharacterized protein</fullName>
    </submittedName>
</protein>
<gene>
    <name evidence="1" type="ORF">H5410_052395</name>
</gene>
<evidence type="ECO:0000313" key="2">
    <source>
        <dbReference type="Proteomes" id="UP000824120"/>
    </source>
</evidence>
<name>A0A9J5X3Z4_SOLCO</name>
<dbReference type="Proteomes" id="UP000824120">
    <property type="component" value="Chromosome 10"/>
</dbReference>
<proteinExistence type="predicted"/>
<sequence>MEALRLNVWRESSSPVSESSIGLEIAFCFSTLSPEGKGQVGNEMEQSACRRTLSRCSTISPDDSKCEEAKG</sequence>
<dbReference type="AlphaFoldDB" id="A0A9J5X3Z4"/>
<evidence type="ECO:0000313" key="1">
    <source>
        <dbReference type="EMBL" id="KAG5581768.1"/>
    </source>
</evidence>
<accession>A0A9J5X3Z4</accession>
<dbReference type="EMBL" id="JACXVP010000010">
    <property type="protein sequence ID" value="KAG5581768.1"/>
    <property type="molecule type" value="Genomic_DNA"/>
</dbReference>
<keyword evidence="2" id="KW-1185">Reference proteome</keyword>
<organism evidence="1 2">
    <name type="scientific">Solanum commersonii</name>
    <name type="common">Commerson's wild potato</name>
    <name type="synonym">Commerson's nightshade</name>
    <dbReference type="NCBI Taxonomy" id="4109"/>
    <lineage>
        <taxon>Eukaryota</taxon>
        <taxon>Viridiplantae</taxon>
        <taxon>Streptophyta</taxon>
        <taxon>Embryophyta</taxon>
        <taxon>Tracheophyta</taxon>
        <taxon>Spermatophyta</taxon>
        <taxon>Magnoliopsida</taxon>
        <taxon>eudicotyledons</taxon>
        <taxon>Gunneridae</taxon>
        <taxon>Pentapetalae</taxon>
        <taxon>asterids</taxon>
        <taxon>lamiids</taxon>
        <taxon>Solanales</taxon>
        <taxon>Solanaceae</taxon>
        <taxon>Solanoideae</taxon>
        <taxon>Solaneae</taxon>
        <taxon>Solanum</taxon>
    </lineage>
</organism>
<comment type="caution">
    <text evidence="1">The sequence shown here is derived from an EMBL/GenBank/DDBJ whole genome shotgun (WGS) entry which is preliminary data.</text>
</comment>